<accession>A0A1F5HZB1</accession>
<dbReference type="STRING" id="1797729.A3A60_03255"/>
<organism evidence="1 2">
    <name type="scientific">Candidatus Curtissbacteria bacterium RIFCSPLOWO2_01_FULL_42_26</name>
    <dbReference type="NCBI Taxonomy" id="1797729"/>
    <lineage>
        <taxon>Bacteria</taxon>
        <taxon>Candidatus Curtissiibacteriota</taxon>
    </lineage>
</organism>
<reference evidence="1 2" key="1">
    <citation type="journal article" date="2016" name="Nat. Commun.">
        <title>Thousands of microbial genomes shed light on interconnected biogeochemical processes in an aquifer system.</title>
        <authorList>
            <person name="Anantharaman K."/>
            <person name="Brown C.T."/>
            <person name="Hug L.A."/>
            <person name="Sharon I."/>
            <person name="Castelle C.J."/>
            <person name="Probst A.J."/>
            <person name="Thomas B.C."/>
            <person name="Singh A."/>
            <person name="Wilkins M.J."/>
            <person name="Karaoz U."/>
            <person name="Brodie E.L."/>
            <person name="Williams K.H."/>
            <person name="Hubbard S.S."/>
            <person name="Banfield J.F."/>
        </authorList>
    </citation>
    <scope>NUCLEOTIDE SEQUENCE [LARGE SCALE GENOMIC DNA]</scope>
</reference>
<dbReference type="Proteomes" id="UP000179227">
    <property type="component" value="Unassembled WGS sequence"/>
</dbReference>
<dbReference type="EMBL" id="MFBS01000019">
    <property type="protein sequence ID" value="OGE09504.1"/>
    <property type="molecule type" value="Genomic_DNA"/>
</dbReference>
<evidence type="ECO:0008006" key="3">
    <source>
        <dbReference type="Google" id="ProtNLM"/>
    </source>
</evidence>
<proteinExistence type="predicted"/>
<comment type="caution">
    <text evidence="1">The sequence shown here is derived from an EMBL/GenBank/DDBJ whole genome shotgun (WGS) entry which is preliminary data.</text>
</comment>
<name>A0A1F5HZB1_9BACT</name>
<evidence type="ECO:0000313" key="1">
    <source>
        <dbReference type="EMBL" id="OGE09504.1"/>
    </source>
</evidence>
<dbReference type="AlphaFoldDB" id="A0A1F5HZB1"/>
<gene>
    <name evidence="1" type="ORF">A3A60_03255</name>
</gene>
<sequence>MRDEKWLKDQLDFLLGRYFSNIEVSNPIEIKWGREAKYRFGSIRLLKPRGLRVLRGFRSIRRIREDQPQKSIITITSMFRNEAIPAGVVHYTITHELCHYAHGFSSANKQMFRHPHHGGVVNKELKDRGAEELIAVFKRWLKEYRHEILKTRSK</sequence>
<protein>
    <recommendedName>
        <fullName evidence="3">SprT-like domain-containing protein</fullName>
    </recommendedName>
</protein>
<evidence type="ECO:0000313" key="2">
    <source>
        <dbReference type="Proteomes" id="UP000179227"/>
    </source>
</evidence>